<dbReference type="AlphaFoldDB" id="A0AAD2FJ27"/>
<dbReference type="EMBL" id="CAKOGP040001224">
    <property type="protein sequence ID" value="CAJ1944313.1"/>
    <property type="molecule type" value="Genomic_DNA"/>
</dbReference>
<dbReference type="InterPro" id="IPR012292">
    <property type="entry name" value="Globin/Proto"/>
</dbReference>
<dbReference type="GO" id="GO:0019825">
    <property type="term" value="F:oxygen binding"/>
    <property type="evidence" value="ECO:0007669"/>
    <property type="project" value="InterPro"/>
</dbReference>
<keyword evidence="2" id="KW-1185">Reference proteome</keyword>
<reference evidence="1" key="1">
    <citation type="submission" date="2023-08" db="EMBL/GenBank/DDBJ databases">
        <authorList>
            <person name="Audoor S."/>
            <person name="Bilcke G."/>
        </authorList>
    </citation>
    <scope>NUCLEOTIDE SEQUENCE</scope>
</reference>
<comment type="caution">
    <text evidence="1">The sequence shown here is derived from an EMBL/GenBank/DDBJ whole genome shotgun (WGS) entry which is preliminary data.</text>
</comment>
<sequence>MSNRMNEQISSVLITRGADNKYETRLLPLFIDEGREFSSMKDSRKRKCINSKIVDRMGGEFILEALVVHFAKNVAGDEHLATVFGIFTLEELVSLLRNLMCYALDDSFETCFETKKVHKSKVLKKVCSLGLMDERMSFDRMAMHFLDSMRLCSFKETRTVLQLRDTLLRLRFALQEVAYKIALKKTVFPVTIFALRWNRLSL</sequence>
<proteinExistence type="predicted"/>
<dbReference type="Gene3D" id="1.10.490.10">
    <property type="entry name" value="Globins"/>
    <property type="match status" value="1"/>
</dbReference>
<evidence type="ECO:0000313" key="1">
    <source>
        <dbReference type="EMBL" id="CAJ1944313.1"/>
    </source>
</evidence>
<organism evidence="1 2">
    <name type="scientific">Cylindrotheca closterium</name>
    <dbReference type="NCBI Taxonomy" id="2856"/>
    <lineage>
        <taxon>Eukaryota</taxon>
        <taxon>Sar</taxon>
        <taxon>Stramenopiles</taxon>
        <taxon>Ochrophyta</taxon>
        <taxon>Bacillariophyta</taxon>
        <taxon>Bacillariophyceae</taxon>
        <taxon>Bacillariophycidae</taxon>
        <taxon>Bacillariales</taxon>
        <taxon>Bacillariaceae</taxon>
        <taxon>Cylindrotheca</taxon>
    </lineage>
</organism>
<dbReference type="GO" id="GO:0020037">
    <property type="term" value="F:heme binding"/>
    <property type="evidence" value="ECO:0007669"/>
    <property type="project" value="InterPro"/>
</dbReference>
<protein>
    <submittedName>
        <fullName evidence="1">Uncharacterized protein</fullName>
    </submittedName>
</protein>
<accession>A0AAD2FJ27</accession>
<evidence type="ECO:0000313" key="2">
    <source>
        <dbReference type="Proteomes" id="UP001295423"/>
    </source>
</evidence>
<name>A0AAD2FJ27_9STRA</name>
<dbReference type="Proteomes" id="UP001295423">
    <property type="component" value="Unassembled WGS sequence"/>
</dbReference>
<gene>
    <name evidence="1" type="ORF">CYCCA115_LOCUS8825</name>
</gene>